<dbReference type="AlphaFoldDB" id="A0AAE0BM42"/>
<protein>
    <submittedName>
        <fullName evidence="3">Uncharacterized protein</fullName>
    </submittedName>
</protein>
<proteinExistence type="predicted"/>
<sequence length="297" mass="32792">FGVLFENYRGTPVAMSRASGFFLEQSKQVAAERQFTRRILGKVLREIFPRGRRKRISAASNEASLSSAGFRMAGPARDYGHPPVGVYYYVLRMFGRVMAAVVLGVFTKPCACEEGEIGEQLVMCTWPQSAILLIGFVSQLSFLIAHVPFDSHMQQYVATLTCLCNAWIIGSVQLAWHLDPGSALRETLSSSLFTVQCISLFGQVIGTMQAFTVAIYLVVYQHFFVRSGNPTVELKDEEVGSSDASAPSPPPPPPPPPMDEEKVSSTHSLVGWRSKLQVLKALHRKVKKVPVTENLVR</sequence>
<keyword evidence="2" id="KW-0472">Membrane</keyword>
<feature type="transmembrane region" description="Helical" evidence="2">
    <location>
        <begin position="126"/>
        <end position="145"/>
    </location>
</feature>
<organism evidence="3 4">
    <name type="scientific">Cymbomonas tetramitiformis</name>
    <dbReference type="NCBI Taxonomy" id="36881"/>
    <lineage>
        <taxon>Eukaryota</taxon>
        <taxon>Viridiplantae</taxon>
        <taxon>Chlorophyta</taxon>
        <taxon>Pyramimonadophyceae</taxon>
        <taxon>Pyramimonadales</taxon>
        <taxon>Pyramimonadaceae</taxon>
        <taxon>Cymbomonas</taxon>
    </lineage>
</organism>
<keyword evidence="4" id="KW-1185">Reference proteome</keyword>
<name>A0AAE0BM42_9CHLO</name>
<evidence type="ECO:0000256" key="2">
    <source>
        <dbReference type="SAM" id="Phobius"/>
    </source>
</evidence>
<feature type="transmembrane region" description="Helical" evidence="2">
    <location>
        <begin position="198"/>
        <end position="219"/>
    </location>
</feature>
<feature type="non-terminal residue" evidence="3">
    <location>
        <position position="1"/>
    </location>
</feature>
<feature type="transmembrane region" description="Helical" evidence="2">
    <location>
        <begin position="157"/>
        <end position="178"/>
    </location>
</feature>
<feature type="region of interest" description="Disordered" evidence="1">
    <location>
        <begin position="235"/>
        <end position="268"/>
    </location>
</feature>
<feature type="compositionally biased region" description="Pro residues" evidence="1">
    <location>
        <begin position="247"/>
        <end position="257"/>
    </location>
</feature>
<keyword evidence="2" id="KW-1133">Transmembrane helix</keyword>
<gene>
    <name evidence="3" type="ORF">CYMTET_51520</name>
</gene>
<dbReference type="Proteomes" id="UP001190700">
    <property type="component" value="Unassembled WGS sequence"/>
</dbReference>
<keyword evidence="2" id="KW-0812">Transmembrane</keyword>
<accession>A0AAE0BM42</accession>
<evidence type="ECO:0000313" key="3">
    <source>
        <dbReference type="EMBL" id="KAK3238473.1"/>
    </source>
</evidence>
<evidence type="ECO:0000313" key="4">
    <source>
        <dbReference type="Proteomes" id="UP001190700"/>
    </source>
</evidence>
<comment type="caution">
    <text evidence="3">The sequence shown here is derived from an EMBL/GenBank/DDBJ whole genome shotgun (WGS) entry which is preliminary data.</text>
</comment>
<dbReference type="EMBL" id="LGRX02034204">
    <property type="protein sequence ID" value="KAK3238473.1"/>
    <property type="molecule type" value="Genomic_DNA"/>
</dbReference>
<evidence type="ECO:0000256" key="1">
    <source>
        <dbReference type="SAM" id="MobiDB-lite"/>
    </source>
</evidence>
<reference evidence="3 4" key="1">
    <citation type="journal article" date="2015" name="Genome Biol. Evol.">
        <title>Comparative Genomics of a Bacterivorous Green Alga Reveals Evolutionary Causalities and Consequences of Phago-Mixotrophic Mode of Nutrition.</title>
        <authorList>
            <person name="Burns J.A."/>
            <person name="Paasch A."/>
            <person name="Narechania A."/>
            <person name="Kim E."/>
        </authorList>
    </citation>
    <scope>NUCLEOTIDE SEQUENCE [LARGE SCALE GENOMIC DNA]</scope>
    <source>
        <strain evidence="3 4">PLY_AMNH</strain>
    </source>
</reference>